<organism evidence="4 5">
    <name type="scientific">Roseibium aggregatum</name>
    <dbReference type="NCBI Taxonomy" id="187304"/>
    <lineage>
        <taxon>Bacteria</taxon>
        <taxon>Pseudomonadati</taxon>
        <taxon>Pseudomonadota</taxon>
        <taxon>Alphaproteobacteria</taxon>
        <taxon>Hyphomicrobiales</taxon>
        <taxon>Stappiaceae</taxon>
        <taxon>Roseibium</taxon>
    </lineage>
</organism>
<dbReference type="EC" id="5.99.1.4" evidence="1"/>
<dbReference type="InterPro" id="IPR001853">
    <property type="entry name" value="DSBA-like_thioredoxin_dom"/>
</dbReference>
<dbReference type="GO" id="GO:0018845">
    <property type="term" value="F:2-hydroxychromene-2-carboxylate isomerase activity"/>
    <property type="evidence" value="ECO:0007669"/>
    <property type="project" value="UniProtKB-UniRule"/>
</dbReference>
<sequence length="206" mass="22999">MHSDPDRPLLHFWFEFASTYSYLSAMRVETVARDRGVQLVWHPFLLGPIFKKQGWDTSPFNVYPAKGRYMWQDMERQCDKLGLPLVVPDPFPQNSLLAARIAHAGRQRPWIGAFVRAVFDAEFGQGQDISDPALLAGLLQEADADAKAVLEEAESIDIKIGLRAAVSEAEALGIFGAPSFVTVNGDLYWGHDRLEDALDDALLLTR</sequence>
<evidence type="ECO:0000256" key="1">
    <source>
        <dbReference type="PIRNR" id="PIRNR006386"/>
    </source>
</evidence>
<feature type="active site" description="Nucleophile" evidence="2">
    <location>
        <position position="18"/>
    </location>
</feature>
<dbReference type="InterPro" id="IPR044087">
    <property type="entry name" value="NahD-like"/>
</dbReference>
<dbReference type="InterPro" id="IPR051924">
    <property type="entry name" value="GST_Kappa/NadH"/>
</dbReference>
<accession>A0A926S5T7</accession>
<comment type="similarity">
    <text evidence="1">Belongs to the GST superfamily. NadH family.</text>
</comment>
<evidence type="ECO:0000259" key="3">
    <source>
        <dbReference type="Pfam" id="PF01323"/>
    </source>
</evidence>
<dbReference type="PANTHER" id="PTHR42943">
    <property type="entry name" value="GLUTATHIONE S-TRANSFERASE KAPPA"/>
    <property type="match status" value="1"/>
</dbReference>
<dbReference type="GO" id="GO:1901170">
    <property type="term" value="P:naphthalene catabolic process"/>
    <property type="evidence" value="ECO:0007669"/>
    <property type="project" value="InterPro"/>
</dbReference>
<gene>
    <name evidence="4" type="ORF">HK439_11200</name>
</gene>
<dbReference type="Pfam" id="PF01323">
    <property type="entry name" value="DSBA"/>
    <property type="match status" value="1"/>
</dbReference>
<protein>
    <recommendedName>
        <fullName evidence="1">2-hydroxychromene-2-carboxylate isomerase</fullName>
        <ecNumber evidence="1">5.99.1.4</ecNumber>
    </recommendedName>
</protein>
<dbReference type="PIRSF" id="PIRSF006386">
    <property type="entry name" value="HCCAis_GSTk"/>
    <property type="match status" value="1"/>
</dbReference>
<feature type="domain" description="DSBA-like thioredoxin" evidence="3">
    <location>
        <begin position="11"/>
        <end position="196"/>
    </location>
</feature>
<reference evidence="4" key="1">
    <citation type="submission" date="2020-05" db="EMBL/GenBank/DDBJ databases">
        <title>Identification of trans-AT polyketide cluster in two marine bacteria, producers of a novel glutaramide-containing polyketide sesbanimide D and analogs.</title>
        <authorList>
            <person name="Kacar D."/>
            <person name="Rodriguez P."/>
            <person name="Canedo L."/>
            <person name="Gonzalez E."/>
            <person name="Galan B."/>
            <person name="De La Calle F."/>
            <person name="Garcia J.L."/>
        </authorList>
    </citation>
    <scope>NUCLEOTIDE SEQUENCE</scope>
    <source>
        <strain evidence="4">PHM038</strain>
    </source>
</reference>
<dbReference type="GO" id="GO:0004602">
    <property type="term" value="F:glutathione peroxidase activity"/>
    <property type="evidence" value="ECO:0007669"/>
    <property type="project" value="TreeGrafter"/>
</dbReference>
<dbReference type="GO" id="GO:0004364">
    <property type="term" value="F:glutathione transferase activity"/>
    <property type="evidence" value="ECO:0007669"/>
    <property type="project" value="TreeGrafter"/>
</dbReference>
<evidence type="ECO:0000313" key="4">
    <source>
        <dbReference type="EMBL" id="MBD1546831.1"/>
    </source>
</evidence>
<dbReference type="Proteomes" id="UP000598467">
    <property type="component" value="Unassembled WGS sequence"/>
</dbReference>
<dbReference type="Gene3D" id="3.40.30.10">
    <property type="entry name" value="Glutaredoxin"/>
    <property type="match status" value="1"/>
</dbReference>
<dbReference type="RefSeq" id="WP_190291577.1">
    <property type="nucleotide sequence ID" value="NZ_JABFCZ010000011.1"/>
</dbReference>
<proteinExistence type="inferred from homology"/>
<evidence type="ECO:0000313" key="5">
    <source>
        <dbReference type="Proteomes" id="UP000598467"/>
    </source>
</evidence>
<evidence type="ECO:0000256" key="2">
    <source>
        <dbReference type="PIRSR" id="PIRSR006386-1"/>
    </source>
</evidence>
<dbReference type="AlphaFoldDB" id="A0A926S5T7"/>
<keyword evidence="1 4" id="KW-0413">Isomerase</keyword>
<dbReference type="SUPFAM" id="SSF52833">
    <property type="entry name" value="Thioredoxin-like"/>
    <property type="match status" value="1"/>
</dbReference>
<comment type="catalytic activity">
    <reaction evidence="1">
        <text>2-hydroxychromene-2-carboxylate = (3E)-4-(2-hydroxyphenyl)-2-oxobut-3-enoate</text>
        <dbReference type="Rhea" id="RHEA:27401"/>
        <dbReference type="ChEBI" id="CHEBI:59350"/>
        <dbReference type="ChEBI" id="CHEBI:59353"/>
        <dbReference type="EC" id="5.99.1.4"/>
    </reaction>
</comment>
<dbReference type="InterPro" id="IPR014440">
    <property type="entry name" value="HCCAis_GSTk"/>
</dbReference>
<name>A0A926S5T7_9HYPH</name>
<dbReference type="EMBL" id="JABFCZ010000011">
    <property type="protein sequence ID" value="MBD1546831.1"/>
    <property type="molecule type" value="Genomic_DNA"/>
</dbReference>
<dbReference type="CDD" id="cd03022">
    <property type="entry name" value="DsbA_HCCA_Iso"/>
    <property type="match status" value="1"/>
</dbReference>
<dbReference type="InterPro" id="IPR036249">
    <property type="entry name" value="Thioredoxin-like_sf"/>
</dbReference>
<comment type="caution">
    <text evidence="4">The sequence shown here is derived from an EMBL/GenBank/DDBJ whole genome shotgun (WGS) entry which is preliminary data.</text>
</comment>
<dbReference type="PANTHER" id="PTHR42943:SF2">
    <property type="entry name" value="GLUTATHIONE S-TRANSFERASE KAPPA 1"/>
    <property type="match status" value="1"/>
</dbReference>
<dbReference type="GO" id="GO:0006749">
    <property type="term" value="P:glutathione metabolic process"/>
    <property type="evidence" value="ECO:0007669"/>
    <property type="project" value="TreeGrafter"/>
</dbReference>